<name>A0ABQ6E1I3_9GAMM</name>
<keyword evidence="2" id="KW-1003">Cell membrane</keyword>
<dbReference type="InterPro" id="IPR005538">
    <property type="entry name" value="LrgA/CidA"/>
</dbReference>
<evidence type="ECO:0000256" key="4">
    <source>
        <dbReference type="ARBA" id="ARBA00022989"/>
    </source>
</evidence>
<comment type="subcellular location">
    <subcellularLocation>
        <location evidence="1">Cell membrane</location>
        <topology evidence="1">Multi-pass membrane protein</topology>
    </subcellularLocation>
</comment>
<proteinExistence type="predicted"/>
<keyword evidence="8" id="KW-1185">Reference proteome</keyword>
<dbReference type="EMBL" id="BSPQ01000010">
    <property type="protein sequence ID" value="GLS91221.1"/>
    <property type="molecule type" value="Genomic_DNA"/>
</dbReference>
<dbReference type="PANTHER" id="PTHR33931">
    <property type="entry name" value="HOLIN-LIKE PROTEIN CIDA-RELATED"/>
    <property type="match status" value="1"/>
</dbReference>
<accession>A0ABQ6E1I3</accession>
<protein>
    <recommendedName>
        <fullName evidence="9">CidA/LrgA family protein</fullName>
    </recommendedName>
</protein>
<dbReference type="PANTHER" id="PTHR33931:SF5">
    <property type="entry name" value="UPF0299 MEMBRANE PROTEIN YOHJ"/>
    <property type="match status" value="1"/>
</dbReference>
<keyword evidence="4 6" id="KW-1133">Transmembrane helix</keyword>
<evidence type="ECO:0000256" key="3">
    <source>
        <dbReference type="ARBA" id="ARBA00022692"/>
    </source>
</evidence>
<dbReference type="RefSeq" id="WP_284204342.1">
    <property type="nucleotide sequence ID" value="NZ_BSPQ01000010.1"/>
</dbReference>
<feature type="transmembrane region" description="Helical" evidence="6">
    <location>
        <begin position="67"/>
        <end position="87"/>
    </location>
</feature>
<feature type="transmembrane region" description="Helical" evidence="6">
    <location>
        <begin position="9"/>
        <end position="28"/>
    </location>
</feature>
<keyword evidence="5 6" id="KW-0472">Membrane</keyword>
<evidence type="ECO:0000256" key="6">
    <source>
        <dbReference type="SAM" id="Phobius"/>
    </source>
</evidence>
<evidence type="ECO:0000256" key="5">
    <source>
        <dbReference type="ARBA" id="ARBA00023136"/>
    </source>
</evidence>
<gene>
    <name evidence="7" type="ORF">GCM10007916_22900</name>
</gene>
<dbReference type="Proteomes" id="UP001157353">
    <property type="component" value="Unassembled WGS sequence"/>
</dbReference>
<keyword evidence="3 6" id="KW-0812">Transmembrane</keyword>
<feature type="transmembrane region" description="Helical" evidence="6">
    <location>
        <begin position="93"/>
        <end position="115"/>
    </location>
</feature>
<organism evidence="7 8">
    <name type="scientific">Psychromonas marina</name>
    <dbReference type="NCBI Taxonomy" id="88364"/>
    <lineage>
        <taxon>Bacteria</taxon>
        <taxon>Pseudomonadati</taxon>
        <taxon>Pseudomonadota</taxon>
        <taxon>Gammaproteobacteria</taxon>
        <taxon>Alteromonadales</taxon>
        <taxon>Psychromonadaceae</taxon>
        <taxon>Psychromonas</taxon>
    </lineage>
</organism>
<reference evidence="8" key="1">
    <citation type="journal article" date="2019" name="Int. J. Syst. Evol. Microbiol.">
        <title>The Global Catalogue of Microorganisms (GCM) 10K type strain sequencing project: providing services to taxonomists for standard genome sequencing and annotation.</title>
        <authorList>
            <consortium name="The Broad Institute Genomics Platform"/>
            <consortium name="The Broad Institute Genome Sequencing Center for Infectious Disease"/>
            <person name="Wu L."/>
            <person name="Ma J."/>
        </authorList>
    </citation>
    <scope>NUCLEOTIDE SEQUENCE [LARGE SCALE GENOMIC DNA]</scope>
    <source>
        <strain evidence="8">NBRC 103166</strain>
    </source>
</reference>
<evidence type="ECO:0000313" key="8">
    <source>
        <dbReference type="Proteomes" id="UP001157353"/>
    </source>
</evidence>
<evidence type="ECO:0008006" key="9">
    <source>
        <dbReference type="Google" id="ProtNLM"/>
    </source>
</evidence>
<evidence type="ECO:0000256" key="2">
    <source>
        <dbReference type="ARBA" id="ARBA00022475"/>
    </source>
</evidence>
<feature type="transmembrane region" description="Helical" evidence="6">
    <location>
        <begin position="34"/>
        <end position="55"/>
    </location>
</feature>
<evidence type="ECO:0000256" key="1">
    <source>
        <dbReference type="ARBA" id="ARBA00004651"/>
    </source>
</evidence>
<sequence>MSKLLMSTFIFLRGFFIILLFLVVGKVISAQLPIIFPGSIIGLILLFFSLTTGLIKLKWVFTTADFLLKYMVILFIPLAVGLINYFDLLMDDWVVILFSLFFGSFVTMFSVGHLFQFLNKRYRG</sequence>
<dbReference type="Pfam" id="PF03788">
    <property type="entry name" value="LrgA"/>
    <property type="match status" value="1"/>
</dbReference>
<comment type="caution">
    <text evidence="7">The sequence shown here is derived from an EMBL/GenBank/DDBJ whole genome shotgun (WGS) entry which is preliminary data.</text>
</comment>
<evidence type="ECO:0000313" key="7">
    <source>
        <dbReference type="EMBL" id="GLS91221.1"/>
    </source>
</evidence>